<organism evidence="1 2">
    <name type="scientific">Artomyces pyxidatus</name>
    <dbReference type="NCBI Taxonomy" id="48021"/>
    <lineage>
        <taxon>Eukaryota</taxon>
        <taxon>Fungi</taxon>
        <taxon>Dikarya</taxon>
        <taxon>Basidiomycota</taxon>
        <taxon>Agaricomycotina</taxon>
        <taxon>Agaricomycetes</taxon>
        <taxon>Russulales</taxon>
        <taxon>Auriscalpiaceae</taxon>
        <taxon>Artomyces</taxon>
    </lineage>
</organism>
<dbReference type="Proteomes" id="UP000814140">
    <property type="component" value="Unassembled WGS sequence"/>
</dbReference>
<evidence type="ECO:0000313" key="2">
    <source>
        <dbReference type="Proteomes" id="UP000814140"/>
    </source>
</evidence>
<accession>A0ACB8TDU2</accession>
<name>A0ACB8TDU2_9AGAM</name>
<proteinExistence type="predicted"/>
<reference evidence="1" key="1">
    <citation type="submission" date="2021-03" db="EMBL/GenBank/DDBJ databases">
        <authorList>
            <consortium name="DOE Joint Genome Institute"/>
            <person name="Ahrendt S."/>
            <person name="Looney B.P."/>
            <person name="Miyauchi S."/>
            <person name="Morin E."/>
            <person name="Drula E."/>
            <person name="Courty P.E."/>
            <person name="Chicoki N."/>
            <person name="Fauchery L."/>
            <person name="Kohler A."/>
            <person name="Kuo A."/>
            <person name="Labutti K."/>
            <person name="Pangilinan J."/>
            <person name="Lipzen A."/>
            <person name="Riley R."/>
            <person name="Andreopoulos W."/>
            <person name="He G."/>
            <person name="Johnson J."/>
            <person name="Barry K.W."/>
            <person name="Grigoriev I.V."/>
            <person name="Nagy L."/>
            <person name="Hibbett D."/>
            <person name="Henrissat B."/>
            <person name="Matheny P.B."/>
            <person name="Labbe J."/>
            <person name="Martin F."/>
        </authorList>
    </citation>
    <scope>NUCLEOTIDE SEQUENCE</scope>
    <source>
        <strain evidence="1">HHB10654</strain>
    </source>
</reference>
<sequence length="338" mass="36733">MKVVYDADCLLHDPPYEILSGQLVPYYESPQRLVTIKQRLESSDLFELVGSERDIDVLKFIAMVHSSDYVEYLMTAYQRWVEDGGDRTAVLPETFPHPKLLVGLSHSPEHLSPIAKAGLYCFDLSCPITEPTYISIIASARVALSAAAVLADSTQPHGPKYGVFALSRPPGHHAGTSLCGGYCFVNNVAVAARFLQSRAGLGATPLPIAILDVDYHHGNGTQEVFYSDRSVLYVSLHAQNDYPYFTGTASEMGSGAGLGFNLNHPLPRGTQDDAYCAELVAAVAQVRAFSPAYVLVSLGVDTYIDDPISDFALTEECYARMGEIVAGLDRPTLFVMEG</sequence>
<protein>
    <submittedName>
        <fullName evidence="1">Arginase/deacetylase</fullName>
    </submittedName>
</protein>
<gene>
    <name evidence="1" type="ORF">BV25DRAFT_1796881</name>
</gene>
<evidence type="ECO:0000313" key="1">
    <source>
        <dbReference type="EMBL" id="KAI0066592.1"/>
    </source>
</evidence>
<comment type="caution">
    <text evidence="1">The sequence shown here is derived from an EMBL/GenBank/DDBJ whole genome shotgun (WGS) entry which is preliminary data.</text>
</comment>
<keyword evidence="2" id="KW-1185">Reference proteome</keyword>
<reference evidence="1" key="2">
    <citation type="journal article" date="2022" name="New Phytol.">
        <title>Evolutionary transition to the ectomycorrhizal habit in the genomes of a hyperdiverse lineage of mushroom-forming fungi.</title>
        <authorList>
            <person name="Looney B."/>
            <person name="Miyauchi S."/>
            <person name="Morin E."/>
            <person name="Drula E."/>
            <person name="Courty P.E."/>
            <person name="Kohler A."/>
            <person name="Kuo A."/>
            <person name="LaButti K."/>
            <person name="Pangilinan J."/>
            <person name="Lipzen A."/>
            <person name="Riley R."/>
            <person name="Andreopoulos W."/>
            <person name="He G."/>
            <person name="Johnson J."/>
            <person name="Nolan M."/>
            <person name="Tritt A."/>
            <person name="Barry K.W."/>
            <person name="Grigoriev I.V."/>
            <person name="Nagy L.G."/>
            <person name="Hibbett D."/>
            <person name="Henrissat B."/>
            <person name="Matheny P.B."/>
            <person name="Labbe J."/>
            <person name="Martin F.M."/>
        </authorList>
    </citation>
    <scope>NUCLEOTIDE SEQUENCE</scope>
    <source>
        <strain evidence="1">HHB10654</strain>
    </source>
</reference>
<dbReference type="EMBL" id="MU277192">
    <property type="protein sequence ID" value="KAI0066592.1"/>
    <property type="molecule type" value="Genomic_DNA"/>
</dbReference>